<accession>A0A8R1W4A5</accession>
<reference evidence="9" key="2">
    <citation type="submission" date="2022-06" db="UniProtKB">
        <authorList>
            <consortium name="EnsemblMetazoa"/>
        </authorList>
    </citation>
    <scope>IDENTIFICATION</scope>
</reference>
<keyword evidence="3" id="KW-0639">Primosome</keyword>
<protein>
    <recommendedName>
        <fullName evidence="8">DNA primase large subunit C-terminal domain-containing protein</fullName>
    </recommendedName>
</protein>
<feature type="domain" description="DNA primase large subunit C-terminal" evidence="8">
    <location>
        <begin position="237"/>
        <end position="411"/>
    </location>
</feature>
<dbReference type="PANTHER" id="PTHR10537">
    <property type="entry name" value="DNA PRIMASE LARGE SUBUNIT"/>
    <property type="match status" value="1"/>
</dbReference>
<evidence type="ECO:0000259" key="8">
    <source>
        <dbReference type="Pfam" id="PF04104"/>
    </source>
</evidence>
<dbReference type="InterPro" id="IPR058560">
    <property type="entry name" value="DNA_primase_C"/>
</dbReference>
<evidence type="ECO:0000256" key="1">
    <source>
        <dbReference type="ARBA" id="ARBA00001966"/>
    </source>
</evidence>
<dbReference type="GO" id="GO:0005658">
    <property type="term" value="C:alpha DNA polymerase:primase complex"/>
    <property type="evidence" value="ECO:0007669"/>
    <property type="project" value="TreeGrafter"/>
</dbReference>
<dbReference type="GeneID" id="100575618"/>
<keyword evidence="2" id="KW-0004">4Fe-4S</keyword>
<evidence type="ECO:0000256" key="6">
    <source>
        <dbReference type="ARBA" id="ARBA00023004"/>
    </source>
</evidence>
<dbReference type="Pfam" id="PF04104">
    <property type="entry name" value="DNA_primase_lrg"/>
    <property type="match status" value="1"/>
</dbReference>
<evidence type="ECO:0000256" key="3">
    <source>
        <dbReference type="ARBA" id="ARBA00022515"/>
    </source>
</evidence>
<dbReference type="RefSeq" id="XP_003240892.1">
    <property type="nucleotide sequence ID" value="XM_003240844.3"/>
</dbReference>
<keyword evidence="7" id="KW-0411">Iron-sulfur</keyword>
<dbReference type="Pfam" id="PF26466">
    <property type="entry name" value="DNA_primase_lrg_N"/>
    <property type="match status" value="1"/>
</dbReference>
<dbReference type="GO" id="GO:0006269">
    <property type="term" value="P:DNA replication, synthesis of primer"/>
    <property type="evidence" value="ECO:0007669"/>
    <property type="project" value="UniProtKB-KW"/>
</dbReference>
<dbReference type="KEGG" id="api:100575618"/>
<comment type="cofactor">
    <cofactor evidence="1">
        <name>[4Fe-4S] cluster</name>
        <dbReference type="ChEBI" id="CHEBI:49883"/>
    </cofactor>
</comment>
<evidence type="ECO:0000313" key="10">
    <source>
        <dbReference type="Proteomes" id="UP000007819"/>
    </source>
</evidence>
<dbReference type="PANTHER" id="PTHR10537:SF3">
    <property type="entry name" value="DNA PRIMASE LARGE SUBUNIT"/>
    <property type="match status" value="1"/>
</dbReference>
<dbReference type="Proteomes" id="UP000007819">
    <property type="component" value="Chromosome A2"/>
</dbReference>
<keyword evidence="10" id="KW-1185">Reference proteome</keyword>
<name>A0A8R1W4A5_ACYPI</name>
<keyword evidence="4" id="KW-0235">DNA replication</keyword>
<dbReference type="GO" id="GO:0046872">
    <property type="term" value="F:metal ion binding"/>
    <property type="evidence" value="ECO:0007669"/>
    <property type="project" value="UniProtKB-KW"/>
</dbReference>
<keyword evidence="6" id="KW-0408">Iron</keyword>
<dbReference type="InterPro" id="IPR007238">
    <property type="entry name" value="DNA_primase_lsu_euk/arc"/>
</dbReference>
<evidence type="ECO:0000256" key="7">
    <source>
        <dbReference type="ARBA" id="ARBA00023014"/>
    </source>
</evidence>
<dbReference type="EnsemblMetazoa" id="XM_003240844.4">
    <property type="protein sequence ID" value="XP_003240892.1"/>
    <property type="gene ID" value="LOC100575618"/>
</dbReference>
<reference evidence="10" key="1">
    <citation type="submission" date="2010-06" db="EMBL/GenBank/DDBJ databases">
        <authorList>
            <person name="Jiang H."/>
            <person name="Abraham K."/>
            <person name="Ali S."/>
            <person name="Alsbrooks S.L."/>
            <person name="Anim B.N."/>
            <person name="Anosike U.S."/>
            <person name="Attaway T."/>
            <person name="Bandaranaike D.P."/>
            <person name="Battles P.K."/>
            <person name="Bell S.N."/>
            <person name="Bell A.V."/>
            <person name="Beltran B."/>
            <person name="Bickham C."/>
            <person name="Bustamante Y."/>
            <person name="Caleb T."/>
            <person name="Canada A."/>
            <person name="Cardenas V."/>
            <person name="Carter K."/>
            <person name="Chacko J."/>
            <person name="Chandrabose M.N."/>
            <person name="Chavez D."/>
            <person name="Chavez A."/>
            <person name="Chen L."/>
            <person name="Chu H.-S."/>
            <person name="Claassen K.J."/>
            <person name="Cockrell R."/>
            <person name="Collins M."/>
            <person name="Cooper J.A."/>
            <person name="Cree A."/>
            <person name="Curry S.M."/>
            <person name="Da Y."/>
            <person name="Dao M.D."/>
            <person name="Das B."/>
            <person name="Davila M.-L."/>
            <person name="Davy-Carroll L."/>
            <person name="Denson S."/>
            <person name="Dinh H."/>
            <person name="Ebong V.E."/>
            <person name="Edwards J.R."/>
            <person name="Egan A."/>
            <person name="El-Daye J."/>
            <person name="Escobedo L."/>
            <person name="Fernandez S."/>
            <person name="Fernando P.R."/>
            <person name="Flagg N."/>
            <person name="Forbes L.D."/>
            <person name="Fowler R.G."/>
            <person name="Fu Q."/>
            <person name="Gabisi R.A."/>
            <person name="Ganer J."/>
            <person name="Garbino Pronczuk A."/>
            <person name="Garcia R.M."/>
            <person name="Garner T."/>
            <person name="Garrett T.E."/>
            <person name="Gonzalez D.A."/>
            <person name="Hamid H."/>
            <person name="Hawkins E.S."/>
            <person name="Hirani K."/>
            <person name="Hogues M.E."/>
            <person name="Hollins B."/>
            <person name="Hsiao C.-H."/>
            <person name="Jabil R."/>
            <person name="James M.L."/>
            <person name="Jhangiani S.N."/>
            <person name="Johnson B."/>
            <person name="Johnson Q."/>
            <person name="Joshi V."/>
            <person name="Kalu J.B."/>
            <person name="Kam C."/>
            <person name="Kashfia A."/>
            <person name="Keebler J."/>
            <person name="Kisamo H."/>
            <person name="Kovar C.L."/>
            <person name="Lago L.A."/>
            <person name="Lai C.-Y."/>
            <person name="Laidlaw J."/>
            <person name="Lara F."/>
            <person name="Le T.-K."/>
            <person name="Lee S.L."/>
            <person name="Legall F.H."/>
            <person name="Lemon S.J."/>
            <person name="Lewis L.R."/>
            <person name="Li B."/>
            <person name="Liu Y."/>
            <person name="Liu Y.-S."/>
            <person name="Lopez J."/>
            <person name="Lozado R.J."/>
            <person name="Lu J."/>
            <person name="Madu R.C."/>
            <person name="Maheshwari M."/>
            <person name="Maheshwari R."/>
            <person name="Malloy K."/>
            <person name="Martinez E."/>
            <person name="Mathew T."/>
            <person name="Mercado I.C."/>
            <person name="Mercado C."/>
            <person name="Meyer B."/>
            <person name="Montgomery K."/>
            <person name="Morgan M.B."/>
            <person name="Munidasa M."/>
            <person name="Nazareth L.V."/>
            <person name="Nelson J."/>
            <person name="Ng B.M."/>
            <person name="Nguyen N.B."/>
            <person name="Nguyen P.Q."/>
            <person name="Nguyen T."/>
            <person name="Obregon M."/>
            <person name="Okwuonu G.O."/>
            <person name="Onwere C.G."/>
            <person name="Orozco G."/>
            <person name="Parra A."/>
            <person name="Patel S."/>
            <person name="Patil S."/>
            <person name="Perez A."/>
            <person name="Perez Y."/>
            <person name="Pham C."/>
            <person name="Primus E.L."/>
            <person name="Pu L.-L."/>
            <person name="Puazo M."/>
            <person name="Qin X."/>
            <person name="Quiroz J.B."/>
            <person name="Reese J."/>
            <person name="Richards S."/>
            <person name="Rives C.M."/>
            <person name="Robberts R."/>
            <person name="Ruiz S.J."/>
            <person name="Ruiz M.J."/>
            <person name="Santibanez J."/>
            <person name="Schneider B.W."/>
            <person name="Sisson I."/>
            <person name="Smith M."/>
            <person name="Sodergren E."/>
            <person name="Song X.-Z."/>
            <person name="Song B.B."/>
            <person name="Summersgill H."/>
            <person name="Thelus R."/>
            <person name="Thornton R.D."/>
            <person name="Trejos Z.Y."/>
            <person name="Usmani K."/>
            <person name="Vattathil S."/>
            <person name="Villasana D."/>
            <person name="Walker D.L."/>
            <person name="Wang S."/>
            <person name="Wang K."/>
            <person name="White C.S."/>
            <person name="Williams A.C."/>
            <person name="Williamson J."/>
            <person name="Wilson K."/>
            <person name="Woghiren I.O."/>
            <person name="Woodworth J.R."/>
            <person name="Worley K.C."/>
            <person name="Wright R.A."/>
            <person name="Wu W."/>
            <person name="Young L."/>
            <person name="Zhang L."/>
            <person name="Zhang J."/>
            <person name="Zhu Y."/>
            <person name="Muzny D.M."/>
            <person name="Weinstock G."/>
            <person name="Gibbs R.A."/>
        </authorList>
    </citation>
    <scope>NUCLEOTIDE SEQUENCE [LARGE SCALE GENOMIC DNA]</scope>
    <source>
        <strain evidence="10">LSR1</strain>
    </source>
</reference>
<keyword evidence="5" id="KW-0479">Metal-binding</keyword>
<proteinExistence type="predicted"/>
<evidence type="ECO:0000256" key="5">
    <source>
        <dbReference type="ARBA" id="ARBA00022723"/>
    </source>
</evidence>
<evidence type="ECO:0000256" key="4">
    <source>
        <dbReference type="ARBA" id="ARBA00022705"/>
    </source>
</evidence>
<sequence>MFYLKIPDINVPIFDVEDSALSRLEHFSTYAKLSDKPKYSMYLRNSTLLDYTGFLCLRTYASLTDDHTLKEIVIEGECRLISERLNLLKPNFLRKYLIKIIDEIGLFSVTDDNIDVLLKVCSEYKDKQHVPCNEYCSTHSIEVPWQKCTTLVSKRKVHLTQGIAVVLCNQWNSLLVDLFRLIYIKSLHKIRRSMSALHNTNLQCEYLNEKLNSYYNSKIAFWKNIDEQISLEELNLNKILLPPCMLMSLNSLFTNHRLAHDPRYRLTLFLKDIGVSLDETLKIFQQEYSKCGNLKSTCTHSWDDHKKQIEYNVRHTYGMVGSKKNYQMTTCVLMQKQNIQVSDEGCCPFVHCSEDKLKSILEEFTSINDIEMNILNDLKNSDQPIQACHWYAQKLFPVSEPLCHNTPTQYFFNSKKVKYCPIID</sequence>
<dbReference type="Gene3D" id="1.20.930.80">
    <property type="match status" value="1"/>
</dbReference>
<dbReference type="OrthoDB" id="421393at2759"/>
<evidence type="ECO:0000256" key="2">
    <source>
        <dbReference type="ARBA" id="ARBA00022485"/>
    </source>
</evidence>
<dbReference type="AlphaFoldDB" id="A0A8R1W4A5"/>
<dbReference type="GO" id="GO:0006270">
    <property type="term" value="P:DNA replication initiation"/>
    <property type="evidence" value="ECO:0007669"/>
    <property type="project" value="TreeGrafter"/>
</dbReference>
<dbReference type="GO" id="GO:0051539">
    <property type="term" value="F:4 iron, 4 sulfur cluster binding"/>
    <property type="evidence" value="ECO:0007669"/>
    <property type="project" value="UniProtKB-KW"/>
</dbReference>
<evidence type="ECO:0000313" key="9">
    <source>
        <dbReference type="EnsemblMetazoa" id="XP_003240892.1"/>
    </source>
</evidence>
<organism evidence="9 10">
    <name type="scientific">Acyrthosiphon pisum</name>
    <name type="common">Pea aphid</name>
    <dbReference type="NCBI Taxonomy" id="7029"/>
    <lineage>
        <taxon>Eukaryota</taxon>
        <taxon>Metazoa</taxon>
        <taxon>Ecdysozoa</taxon>
        <taxon>Arthropoda</taxon>
        <taxon>Hexapoda</taxon>
        <taxon>Insecta</taxon>
        <taxon>Pterygota</taxon>
        <taxon>Neoptera</taxon>
        <taxon>Paraneoptera</taxon>
        <taxon>Hemiptera</taxon>
        <taxon>Sternorrhyncha</taxon>
        <taxon>Aphidomorpha</taxon>
        <taxon>Aphidoidea</taxon>
        <taxon>Aphididae</taxon>
        <taxon>Macrosiphini</taxon>
        <taxon>Acyrthosiphon</taxon>
    </lineage>
</organism>